<evidence type="ECO:0000259" key="3">
    <source>
        <dbReference type="PROSITE" id="PS50977"/>
    </source>
</evidence>
<keyword evidence="6" id="KW-1185">Reference proteome</keyword>
<dbReference type="EMBL" id="JAEPES010000001">
    <property type="protein sequence ID" value="MBK4347061.1"/>
    <property type="molecule type" value="Genomic_DNA"/>
</dbReference>
<dbReference type="GO" id="GO:0003677">
    <property type="term" value="F:DNA binding"/>
    <property type="evidence" value="ECO:0007669"/>
    <property type="project" value="UniProtKB-UniRule"/>
</dbReference>
<evidence type="ECO:0000256" key="1">
    <source>
        <dbReference type="ARBA" id="ARBA00023125"/>
    </source>
</evidence>
<evidence type="ECO:0000313" key="4">
    <source>
        <dbReference type="EMBL" id="MBK4347061.1"/>
    </source>
</evidence>
<feature type="domain" description="HTH tetR-type" evidence="3">
    <location>
        <begin position="16"/>
        <end position="76"/>
    </location>
</feature>
<keyword evidence="1 2" id="KW-0238">DNA-binding</keyword>
<reference evidence="4" key="1">
    <citation type="submission" date="2021-01" db="EMBL/GenBank/DDBJ databases">
        <title>Lacisediminihabitans sp. nov. strain G11-30, isolated from Antarctic Soil.</title>
        <authorList>
            <person name="Li J."/>
        </authorList>
    </citation>
    <scope>NUCLEOTIDE SEQUENCE</scope>
    <source>
        <strain evidence="4">G11-30</strain>
    </source>
</reference>
<dbReference type="PROSITE" id="PS50977">
    <property type="entry name" value="HTH_TETR_2"/>
    <property type="match status" value="1"/>
</dbReference>
<protein>
    <submittedName>
        <fullName evidence="4">TetR family transcriptional regulator</fullName>
    </submittedName>
</protein>
<dbReference type="Pfam" id="PF00440">
    <property type="entry name" value="TetR_N"/>
    <property type="match status" value="1"/>
</dbReference>
<evidence type="ECO:0000313" key="5">
    <source>
        <dbReference type="EMBL" id="MBK4347816.1"/>
    </source>
</evidence>
<comment type="caution">
    <text evidence="4">The sequence shown here is derived from an EMBL/GenBank/DDBJ whole genome shotgun (WGS) entry which is preliminary data.</text>
</comment>
<sequence>MRPTADGRDTRNARGRATVRSIEREAVRLALQHGPAALTVDHICEAVGISQRQFFNHFDTKDDALLGWELPHLSAERRQAYLDDPAVGVLTGALTLVELPTEITEEQELVHARLRVMSAAPWLAARQTARMLPIAGQVAAVVELKLRTIAGADIPEDHIRSAAALITAMAAALTLRPPMPLPGPGDTNLTATADLPAIAAPPGLPNPAATSSELENMRWIWNRLL</sequence>
<dbReference type="SUPFAM" id="SSF46689">
    <property type="entry name" value="Homeodomain-like"/>
    <property type="match status" value="1"/>
</dbReference>
<proteinExistence type="predicted"/>
<feature type="DNA-binding region" description="H-T-H motif" evidence="2">
    <location>
        <begin position="39"/>
        <end position="58"/>
    </location>
</feature>
<gene>
    <name evidence="4" type="ORF">IV501_05390</name>
    <name evidence="5" type="ORF">IV501_09235</name>
</gene>
<dbReference type="RefSeq" id="WP_200555324.1">
    <property type="nucleotide sequence ID" value="NZ_JAEPES010000001.1"/>
</dbReference>
<dbReference type="EMBL" id="JAEPES010000003">
    <property type="protein sequence ID" value="MBK4347816.1"/>
    <property type="molecule type" value="Genomic_DNA"/>
</dbReference>
<accession>A0A934SI44</accession>
<dbReference type="InterPro" id="IPR001647">
    <property type="entry name" value="HTH_TetR"/>
</dbReference>
<evidence type="ECO:0000313" key="6">
    <source>
        <dbReference type="Proteomes" id="UP000636458"/>
    </source>
</evidence>
<name>A0A934SI44_9MICO</name>
<dbReference type="InterPro" id="IPR023772">
    <property type="entry name" value="DNA-bd_HTH_TetR-type_CS"/>
</dbReference>
<dbReference type="PROSITE" id="PS01081">
    <property type="entry name" value="HTH_TETR_1"/>
    <property type="match status" value="1"/>
</dbReference>
<organism evidence="4 6">
    <name type="scientific">Lacisediminihabitans changchengi</name>
    <dbReference type="NCBI Taxonomy" id="2787634"/>
    <lineage>
        <taxon>Bacteria</taxon>
        <taxon>Bacillati</taxon>
        <taxon>Actinomycetota</taxon>
        <taxon>Actinomycetes</taxon>
        <taxon>Micrococcales</taxon>
        <taxon>Microbacteriaceae</taxon>
        <taxon>Lacisediminihabitans</taxon>
    </lineage>
</organism>
<dbReference type="AlphaFoldDB" id="A0A934SI44"/>
<dbReference type="InterPro" id="IPR009057">
    <property type="entry name" value="Homeodomain-like_sf"/>
</dbReference>
<dbReference type="Gene3D" id="1.10.357.10">
    <property type="entry name" value="Tetracycline Repressor, domain 2"/>
    <property type="match status" value="1"/>
</dbReference>
<dbReference type="Proteomes" id="UP000636458">
    <property type="component" value="Unassembled WGS sequence"/>
</dbReference>
<evidence type="ECO:0000256" key="2">
    <source>
        <dbReference type="PROSITE-ProRule" id="PRU00335"/>
    </source>
</evidence>